<reference evidence="4 5" key="1">
    <citation type="submission" date="2018-09" db="EMBL/GenBank/DDBJ databases">
        <title>Genomic Encyclopedia of Type Strains, Phase III (KMG-III): the genomes of soil and plant-associated and newly described type strains.</title>
        <authorList>
            <person name="Whitman W."/>
        </authorList>
    </citation>
    <scope>NUCLEOTIDE SEQUENCE [LARGE SCALE GENOMIC DNA]</scope>
    <source>
        <strain evidence="4 5">CECT 7938</strain>
    </source>
</reference>
<keyword evidence="2" id="KW-1133">Transmembrane helix</keyword>
<dbReference type="RefSeq" id="WP_120257181.1">
    <property type="nucleotide sequence ID" value="NZ_RAPY01000001.1"/>
</dbReference>
<dbReference type="EMBL" id="RAPY01000001">
    <property type="protein sequence ID" value="RKE55396.1"/>
    <property type="molecule type" value="Genomic_DNA"/>
</dbReference>
<organism evidence="4 5">
    <name type="scientific">Sphingobacterium detergens</name>
    <dbReference type="NCBI Taxonomy" id="1145106"/>
    <lineage>
        <taxon>Bacteria</taxon>
        <taxon>Pseudomonadati</taxon>
        <taxon>Bacteroidota</taxon>
        <taxon>Sphingobacteriia</taxon>
        <taxon>Sphingobacteriales</taxon>
        <taxon>Sphingobacteriaceae</taxon>
        <taxon>Sphingobacterium</taxon>
    </lineage>
</organism>
<evidence type="ECO:0000256" key="1">
    <source>
        <dbReference type="SAM" id="MobiDB-lite"/>
    </source>
</evidence>
<proteinExistence type="predicted"/>
<dbReference type="PANTHER" id="PTHR37461:SF1">
    <property type="entry name" value="ANTI-SIGMA-K FACTOR RSKA"/>
    <property type="match status" value="1"/>
</dbReference>
<gene>
    <name evidence="4" type="ORF">DFQ12_0227</name>
</gene>
<evidence type="ECO:0000259" key="3">
    <source>
        <dbReference type="Pfam" id="PF10099"/>
    </source>
</evidence>
<dbReference type="Proteomes" id="UP000286246">
    <property type="component" value="Unassembled WGS sequence"/>
</dbReference>
<dbReference type="OrthoDB" id="1420916at2"/>
<dbReference type="InterPro" id="IPR018764">
    <property type="entry name" value="RskA_C"/>
</dbReference>
<name>A0A420BFC6_SPHD1</name>
<dbReference type="Pfam" id="PF10099">
    <property type="entry name" value="RskA_C"/>
    <property type="match status" value="1"/>
</dbReference>
<protein>
    <submittedName>
        <fullName evidence="4">Anti-sigma-K factor rskA</fullName>
    </submittedName>
</protein>
<sequence length="283" mass="31060">MDIEAYISSGIIESYVLGVASEEEVSILNCIRKNNSAVDQAIAEAEKMLEDLAEIQAVGMPMALKEKIWNRLQDENLVANDNQPELLPTTQTLSKDDSIQQQTSSAEEEPKQAVPIRSYNWAIAASILFVLSAGANLFFYQQQKESSEMLAAANNELHSKKAMLATLQDKWDLVENPAIKTISLKGIETKPDLHALVYWDQQSKAVFLSLEHMPAAPKGKQYQLWAMVDGQPVSAGVFPLDAKTQMASKMLDVAKAQAFAITLEDEGGKDAPTLTELCVMGSI</sequence>
<comment type="caution">
    <text evidence="4">The sequence shown here is derived from an EMBL/GenBank/DDBJ whole genome shotgun (WGS) entry which is preliminary data.</text>
</comment>
<feature type="region of interest" description="Disordered" evidence="1">
    <location>
        <begin position="80"/>
        <end position="111"/>
    </location>
</feature>
<dbReference type="GO" id="GO:0005886">
    <property type="term" value="C:plasma membrane"/>
    <property type="evidence" value="ECO:0007669"/>
    <property type="project" value="InterPro"/>
</dbReference>
<keyword evidence="5" id="KW-1185">Reference proteome</keyword>
<accession>A0A420BFC6</accession>
<keyword evidence="2" id="KW-0812">Transmembrane</keyword>
<feature type="transmembrane region" description="Helical" evidence="2">
    <location>
        <begin position="119"/>
        <end position="140"/>
    </location>
</feature>
<dbReference type="PANTHER" id="PTHR37461">
    <property type="entry name" value="ANTI-SIGMA-K FACTOR RSKA"/>
    <property type="match status" value="1"/>
</dbReference>
<dbReference type="GO" id="GO:0016989">
    <property type="term" value="F:sigma factor antagonist activity"/>
    <property type="evidence" value="ECO:0007669"/>
    <property type="project" value="TreeGrafter"/>
</dbReference>
<feature type="domain" description="Anti-sigma K factor RskA C-terminal" evidence="3">
    <location>
        <begin position="122"/>
        <end position="273"/>
    </location>
</feature>
<keyword evidence="2" id="KW-0472">Membrane</keyword>
<evidence type="ECO:0000313" key="4">
    <source>
        <dbReference type="EMBL" id="RKE55396.1"/>
    </source>
</evidence>
<dbReference type="GO" id="GO:0006417">
    <property type="term" value="P:regulation of translation"/>
    <property type="evidence" value="ECO:0007669"/>
    <property type="project" value="TreeGrafter"/>
</dbReference>
<dbReference type="InterPro" id="IPR051474">
    <property type="entry name" value="Anti-sigma-K/W_factor"/>
</dbReference>
<dbReference type="AlphaFoldDB" id="A0A420BFC6"/>
<evidence type="ECO:0000313" key="5">
    <source>
        <dbReference type="Proteomes" id="UP000286246"/>
    </source>
</evidence>
<evidence type="ECO:0000256" key="2">
    <source>
        <dbReference type="SAM" id="Phobius"/>
    </source>
</evidence>
<feature type="compositionally biased region" description="Polar residues" evidence="1">
    <location>
        <begin position="80"/>
        <end position="105"/>
    </location>
</feature>